<dbReference type="GeneID" id="17277892"/>
<dbReference type="InterPro" id="IPR036955">
    <property type="entry name" value="AP2/ERF_dom_sf"/>
</dbReference>
<dbReference type="SUPFAM" id="SSF54171">
    <property type="entry name" value="DNA-binding domain"/>
    <property type="match status" value="2"/>
</dbReference>
<evidence type="ECO:0000313" key="1">
    <source>
        <dbReference type="EnsemblProtists" id="EOD32620"/>
    </source>
</evidence>
<dbReference type="AlphaFoldDB" id="A0A0D3KA35"/>
<dbReference type="RefSeq" id="XP_005785049.1">
    <property type="nucleotide sequence ID" value="XM_005784992.1"/>
</dbReference>
<dbReference type="HOGENOM" id="CLU_703217_0_0_1"/>
<dbReference type="EnsemblProtists" id="EOD32620">
    <property type="protein sequence ID" value="EOD32620"/>
    <property type="gene ID" value="EMIHUDRAFT_456008"/>
</dbReference>
<organism evidence="1 2">
    <name type="scientific">Emiliania huxleyi (strain CCMP1516)</name>
    <dbReference type="NCBI Taxonomy" id="280463"/>
    <lineage>
        <taxon>Eukaryota</taxon>
        <taxon>Haptista</taxon>
        <taxon>Haptophyta</taxon>
        <taxon>Prymnesiophyceae</taxon>
        <taxon>Isochrysidales</taxon>
        <taxon>Noelaerhabdaceae</taxon>
        <taxon>Emiliania</taxon>
    </lineage>
</organism>
<dbReference type="PaxDb" id="2903-EOD32620"/>
<protein>
    <recommendedName>
        <fullName evidence="3">AP2/ERF domain-containing protein</fullName>
    </recommendedName>
</protein>
<accession>A0A0D3KA35</accession>
<reference evidence="1" key="2">
    <citation type="submission" date="2024-10" db="UniProtKB">
        <authorList>
            <consortium name="EnsemblProtists"/>
        </authorList>
    </citation>
    <scope>IDENTIFICATION</scope>
</reference>
<dbReference type="GO" id="GO:0003700">
    <property type="term" value="F:DNA-binding transcription factor activity"/>
    <property type="evidence" value="ECO:0007669"/>
    <property type="project" value="InterPro"/>
</dbReference>
<reference evidence="2" key="1">
    <citation type="journal article" date="2013" name="Nature">
        <title>Pan genome of the phytoplankton Emiliania underpins its global distribution.</title>
        <authorList>
            <person name="Read B.A."/>
            <person name="Kegel J."/>
            <person name="Klute M.J."/>
            <person name="Kuo A."/>
            <person name="Lefebvre S.C."/>
            <person name="Maumus F."/>
            <person name="Mayer C."/>
            <person name="Miller J."/>
            <person name="Monier A."/>
            <person name="Salamov A."/>
            <person name="Young J."/>
            <person name="Aguilar M."/>
            <person name="Claverie J.M."/>
            <person name="Frickenhaus S."/>
            <person name="Gonzalez K."/>
            <person name="Herman E.K."/>
            <person name="Lin Y.C."/>
            <person name="Napier J."/>
            <person name="Ogata H."/>
            <person name="Sarno A.F."/>
            <person name="Shmutz J."/>
            <person name="Schroeder D."/>
            <person name="de Vargas C."/>
            <person name="Verret F."/>
            <person name="von Dassow P."/>
            <person name="Valentin K."/>
            <person name="Van de Peer Y."/>
            <person name="Wheeler G."/>
            <person name="Dacks J.B."/>
            <person name="Delwiche C.F."/>
            <person name="Dyhrman S.T."/>
            <person name="Glockner G."/>
            <person name="John U."/>
            <person name="Richards T."/>
            <person name="Worden A.Z."/>
            <person name="Zhang X."/>
            <person name="Grigoriev I.V."/>
            <person name="Allen A.E."/>
            <person name="Bidle K."/>
            <person name="Borodovsky M."/>
            <person name="Bowler C."/>
            <person name="Brownlee C."/>
            <person name="Cock J.M."/>
            <person name="Elias M."/>
            <person name="Gladyshev V.N."/>
            <person name="Groth M."/>
            <person name="Guda C."/>
            <person name="Hadaegh A."/>
            <person name="Iglesias-Rodriguez M.D."/>
            <person name="Jenkins J."/>
            <person name="Jones B.M."/>
            <person name="Lawson T."/>
            <person name="Leese F."/>
            <person name="Lindquist E."/>
            <person name="Lobanov A."/>
            <person name="Lomsadze A."/>
            <person name="Malik S.B."/>
            <person name="Marsh M.E."/>
            <person name="Mackinder L."/>
            <person name="Mock T."/>
            <person name="Mueller-Roeber B."/>
            <person name="Pagarete A."/>
            <person name="Parker M."/>
            <person name="Probert I."/>
            <person name="Quesneville H."/>
            <person name="Raines C."/>
            <person name="Rensing S.A."/>
            <person name="Riano-Pachon D.M."/>
            <person name="Richier S."/>
            <person name="Rokitta S."/>
            <person name="Shiraiwa Y."/>
            <person name="Soanes D.M."/>
            <person name="van der Giezen M."/>
            <person name="Wahlund T.M."/>
            <person name="Williams B."/>
            <person name="Wilson W."/>
            <person name="Wolfe G."/>
            <person name="Wurch L.L."/>
        </authorList>
    </citation>
    <scope>NUCLEOTIDE SEQUENCE</scope>
</reference>
<dbReference type="Proteomes" id="UP000013827">
    <property type="component" value="Unassembled WGS sequence"/>
</dbReference>
<dbReference type="InterPro" id="IPR016177">
    <property type="entry name" value="DNA-bd_dom_sf"/>
</dbReference>
<evidence type="ECO:0008006" key="3">
    <source>
        <dbReference type="Google" id="ProtNLM"/>
    </source>
</evidence>
<dbReference type="GO" id="GO:0003677">
    <property type="term" value="F:DNA binding"/>
    <property type="evidence" value="ECO:0007669"/>
    <property type="project" value="InterPro"/>
</dbReference>
<dbReference type="Gene3D" id="3.30.730.10">
    <property type="entry name" value="AP2/ERF domain"/>
    <property type="match status" value="2"/>
</dbReference>
<sequence>MHAVVRLYLPPGEGEGEPALWRIEHDDGDEEDLEEHEVRAAMRRLAAARKEEEAAPPMSEEEVTAAVEAEGLTLLRSERGSSGFTGVRVNKPGKWAKGPAKLRGPTFTAAFSGAHTRTTALEAALDYARHLQQQEQEQQQAPVEVVGEGELEGGEEPLLPEGVEVGGFCLATAPDAWRRRYKAVLLSVRSARCYSGLPLHVRFVGSEAGEPLNRLTAPAVARAFLPLSEVSAWVPPEQREDAVAGTSSGMLEGGSSARRRAAPQRFMAPPSKPAAQVTEAEGMQLHLCSTNDTGYKGVKRAWSGRFDAKRSIGGRTVHIGRFDTAVEAAVAYARHASQQQAEPQPIATGYKSVYEDTITGRFCAQHSVGRRRLNLGPFDTAVEAAVAYARAVG</sequence>
<keyword evidence="2" id="KW-1185">Reference proteome</keyword>
<name>A0A0D3KA35_EMIH1</name>
<dbReference type="KEGG" id="ehx:EMIHUDRAFT_456008"/>
<proteinExistence type="predicted"/>
<evidence type="ECO:0000313" key="2">
    <source>
        <dbReference type="Proteomes" id="UP000013827"/>
    </source>
</evidence>